<dbReference type="Proteomes" id="UP001454036">
    <property type="component" value="Unassembled WGS sequence"/>
</dbReference>
<accession>A0AAV3PH05</accession>
<protein>
    <recommendedName>
        <fullName evidence="3">Mitochondrial protein</fullName>
    </recommendedName>
</protein>
<keyword evidence="2" id="KW-1185">Reference proteome</keyword>
<evidence type="ECO:0000313" key="2">
    <source>
        <dbReference type="Proteomes" id="UP001454036"/>
    </source>
</evidence>
<comment type="caution">
    <text evidence="1">The sequence shown here is derived from an EMBL/GenBank/DDBJ whole genome shotgun (WGS) entry which is preliminary data.</text>
</comment>
<name>A0AAV3PH05_LITER</name>
<reference evidence="1 2" key="1">
    <citation type="submission" date="2024-01" db="EMBL/GenBank/DDBJ databases">
        <title>The complete chloroplast genome sequence of Lithospermum erythrorhizon: insights into the phylogenetic relationship among Boraginaceae species and the maternal lineages of purple gromwells.</title>
        <authorList>
            <person name="Okada T."/>
            <person name="Watanabe K."/>
        </authorList>
    </citation>
    <scope>NUCLEOTIDE SEQUENCE [LARGE SCALE GENOMIC DNA]</scope>
</reference>
<gene>
    <name evidence="1" type="ORF">LIER_08723</name>
</gene>
<dbReference type="AlphaFoldDB" id="A0AAV3PH05"/>
<dbReference type="PANTHER" id="PTHR11439:SF450">
    <property type="entry name" value="REVERSE TRANSCRIPTASE TY1_COPIA-TYPE DOMAIN-CONTAINING PROTEIN"/>
    <property type="match status" value="1"/>
</dbReference>
<evidence type="ECO:0000313" key="1">
    <source>
        <dbReference type="EMBL" id="GAA0149585.1"/>
    </source>
</evidence>
<proteinExistence type="predicted"/>
<dbReference type="EMBL" id="BAABME010001431">
    <property type="protein sequence ID" value="GAA0149585.1"/>
    <property type="molecule type" value="Genomic_DNA"/>
</dbReference>
<sequence length="136" mass="15242">MLDRLGMSSCKGVSTPIASFTVLSSVCPLDPSFSDPTKYRQVVGALQYVTLTRPDLAFVVNRVCQFMHDPHDSHWDVVKRILWYLQTTKDQGLVIRPFTSLTVQAFSDADWAGSTDDRRSTGGYAVYFGTNLVSWQ</sequence>
<evidence type="ECO:0008006" key="3">
    <source>
        <dbReference type="Google" id="ProtNLM"/>
    </source>
</evidence>
<organism evidence="1 2">
    <name type="scientific">Lithospermum erythrorhizon</name>
    <name type="common">Purple gromwell</name>
    <name type="synonym">Lithospermum officinale var. erythrorhizon</name>
    <dbReference type="NCBI Taxonomy" id="34254"/>
    <lineage>
        <taxon>Eukaryota</taxon>
        <taxon>Viridiplantae</taxon>
        <taxon>Streptophyta</taxon>
        <taxon>Embryophyta</taxon>
        <taxon>Tracheophyta</taxon>
        <taxon>Spermatophyta</taxon>
        <taxon>Magnoliopsida</taxon>
        <taxon>eudicotyledons</taxon>
        <taxon>Gunneridae</taxon>
        <taxon>Pentapetalae</taxon>
        <taxon>asterids</taxon>
        <taxon>lamiids</taxon>
        <taxon>Boraginales</taxon>
        <taxon>Boraginaceae</taxon>
        <taxon>Boraginoideae</taxon>
        <taxon>Lithospermeae</taxon>
        <taxon>Lithospermum</taxon>
    </lineage>
</organism>
<dbReference type="PANTHER" id="PTHR11439">
    <property type="entry name" value="GAG-POL-RELATED RETROTRANSPOSON"/>
    <property type="match status" value="1"/>
</dbReference>